<feature type="signal peptide" evidence="1">
    <location>
        <begin position="1"/>
        <end position="19"/>
    </location>
</feature>
<keyword evidence="1" id="KW-0732">Signal</keyword>
<dbReference type="EMBL" id="JAPDPI010000059">
    <property type="protein sequence ID" value="MCW3807756.1"/>
    <property type="molecule type" value="Genomic_DNA"/>
</dbReference>
<gene>
    <name evidence="3" type="ORF">OM074_19160</name>
</gene>
<comment type="caution">
    <text evidence="3">The sequence shown here is derived from an EMBL/GenBank/DDBJ whole genome shotgun (WGS) entry which is preliminary data.</text>
</comment>
<feature type="chain" id="PRO_5041905827" evidence="1">
    <location>
        <begin position="20"/>
        <end position="752"/>
    </location>
</feature>
<proteinExistence type="predicted"/>
<sequence length="752" mass="85601">MKKSTLFKLSFILSLLVYAGCKDKDEYYDRPEWLEPPIYELIQEKGNFSEFLKCVDKAGYKETLSGGGFYTLFAPNDDAFEAFYQSQGISSVDSTMAKQIVEYALIQSRYSLDQLNDYESTSLQQARADSAFKRKTSYYKWTYKEVIPEYGEQFIVDANQVGPLEYAGSSFRIGDNNYKDIPFFTTGYMNTVGITDYDYNYFYPNVELSELNVVDAKLVEKDLYAENGIVHVVDKVILPLDNIEECMAAKDEYSLFKSILDNYIVEYSKAPDYFQQQNAQITGEYVEIFGKFYSSAYFSPNCENYLGTSSGGELYDDQIEGFTMFAPNNEAVEKFFNEKFLEHYESIEQMTTDQIADFVNAHMWKNTMWPSKFEKYRNIHGEVARFDPEMNIIDKEMCSNGLFYGTNIVQGSDLYYTVFGDVALNPAYSTMLKAINTFPTIKTLLKNSNPDINIQMILLDNDQFEEAGITYNYGLSQWEITDNNPMGNNAEVALERLLNLHIFLNQDVDFEVPGIYKSGMFENGEYVKVASYRRRYYVTSSGNASPYAGAQYLGPIATVASNGQSYNIAAPILFTTENVGVQLEQYYAYFRKYVDYLKKSAESNNPDNGESMEGYLYNTISKAITDVKISSNTTLLVPTDAAIDQAVADGYLPAITIADFTLEEQQQVYNFVKFHILNGQILTPSAHYQDVAYTQYQTINGETYVAVSSGNDVMEITDQDGRVATVVNSRSNVLANRAIIHQIDNYLRYPKN</sequence>
<organism evidence="3 4">
    <name type="scientific">Plebeiibacterium marinum</name>
    <dbReference type="NCBI Taxonomy" id="2992111"/>
    <lineage>
        <taxon>Bacteria</taxon>
        <taxon>Pseudomonadati</taxon>
        <taxon>Bacteroidota</taxon>
        <taxon>Bacteroidia</taxon>
        <taxon>Marinilabiliales</taxon>
        <taxon>Marinilabiliaceae</taxon>
        <taxon>Plebeiibacterium</taxon>
    </lineage>
</organism>
<evidence type="ECO:0000313" key="3">
    <source>
        <dbReference type="EMBL" id="MCW3807756.1"/>
    </source>
</evidence>
<protein>
    <submittedName>
        <fullName evidence="3">Fasciclin domain-containing protein</fullName>
    </submittedName>
</protein>
<dbReference type="RefSeq" id="WP_301202214.1">
    <property type="nucleotide sequence ID" value="NZ_JAPDPI010000059.1"/>
</dbReference>
<feature type="domain" description="FAS1" evidence="2">
    <location>
        <begin position="577"/>
        <end position="747"/>
    </location>
</feature>
<evidence type="ECO:0000256" key="1">
    <source>
        <dbReference type="SAM" id="SignalP"/>
    </source>
</evidence>
<keyword evidence="4" id="KW-1185">Reference proteome</keyword>
<dbReference type="Proteomes" id="UP001207408">
    <property type="component" value="Unassembled WGS sequence"/>
</dbReference>
<dbReference type="SUPFAM" id="SSF82153">
    <property type="entry name" value="FAS1 domain"/>
    <property type="match status" value="3"/>
</dbReference>
<dbReference type="PROSITE" id="PS50213">
    <property type="entry name" value="FAS1"/>
    <property type="match status" value="2"/>
</dbReference>
<dbReference type="SMART" id="SM00554">
    <property type="entry name" value="FAS1"/>
    <property type="match status" value="2"/>
</dbReference>
<dbReference type="InterPro" id="IPR000782">
    <property type="entry name" value="FAS1_domain"/>
</dbReference>
<feature type="domain" description="FAS1" evidence="2">
    <location>
        <begin position="35"/>
        <end position="237"/>
    </location>
</feature>
<dbReference type="Gene3D" id="2.30.180.10">
    <property type="entry name" value="FAS1 domain"/>
    <property type="match status" value="2"/>
</dbReference>
<dbReference type="PANTHER" id="PTHR10900">
    <property type="entry name" value="PERIOSTIN-RELATED"/>
    <property type="match status" value="1"/>
</dbReference>
<accession>A0AAE3MHK5</accession>
<dbReference type="PANTHER" id="PTHR10900:SF77">
    <property type="entry name" value="FI19380P1"/>
    <property type="match status" value="1"/>
</dbReference>
<dbReference type="InterPro" id="IPR036378">
    <property type="entry name" value="FAS1_dom_sf"/>
</dbReference>
<name>A0AAE3MHK5_9BACT</name>
<evidence type="ECO:0000259" key="2">
    <source>
        <dbReference type="PROSITE" id="PS50213"/>
    </source>
</evidence>
<dbReference type="AlphaFoldDB" id="A0AAE3MHK5"/>
<dbReference type="InterPro" id="IPR050904">
    <property type="entry name" value="Adhesion/Biosynth-related"/>
</dbReference>
<reference evidence="3" key="1">
    <citation type="submission" date="2022-10" db="EMBL/GenBank/DDBJ databases">
        <authorList>
            <person name="Yu W.X."/>
        </authorList>
    </citation>
    <scope>NUCLEOTIDE SEQUENCE</scope>
    <source>
        <strain evidence="3">D04</strain>
    </source>
</reference>
<dbReference type="Pfam" id="PF02469">
    <property type="entry name" value="Fasciclin"/>
    <property type="match status" value="3"/>
</dbReference>
<evidence type="ECO:0000313" key="4">
    <source>
        <dbReference type="Proteomes" id="UP001207408"/>
    </source>
</evidence>